<feature type="compositionally biased region" description="Basic and acidic residues" evidence="1">
    <location>
        <begin position="111"/>
        <end position="133"/>
    </location>
</feature>
<dbReference type="AlphaFoldDB" id="A0ABD0XXU1"/>
<feature type="compositionally biased region" description="Gly residues" evidence="1">
    <location>
        <begin position="539"/>
        <end position="551"/>
    </location>
</feature>
<accession>A0ABD0XXU1</accession>
<feature type="domain" description="DUF4780" evidence="2">
    <location>
        <begin position="608"/>
        <end position="777"/>
    </location>
</feature>
<feature type="compositionally biased region" description="Polar residues" evidence="1">
    <location>
        <begin position="271"/>
        <end position="304"/>
    </location>
</feature>
<feature type="region of interest" description="Disordered" evidence="1">
    <location>
        <begin position="539"/>
        <end position="603"/>
    </location>
</feature>
<feature type="region of interest" description="Disordered" evidence="1">
    <location>
        <begin position="54"/>
        <end position="133"/>
    </location>
</feature>
<gene>
    <name evidence="3" type="ORF">AAG570_007181</name>
</gene>
<feature type="region of interest" description="Disordered" evidence="1">
    <location>
        <begin position="779"/>
        <end position="862"/>
    </location>
</feature>
<feature type="compositionally biased region" description="Basic and acidic residues" evidence="1">
    <location>
        <begin position="93"/>
        <end position="102"/>
    </location>
</feature>
<feature type="compositionally biased region" description="Basic and acidic residues" evidence="1">
    <location>
        <begin position="219"/>
        <end position="240"/>
    </location>
</feature>
<name>A0ABD0XXU1_9HEMI</name>
<comment type="caution">
    <text evidence="3">The sequence shown here is derived from an EMBL/GenBank/DDBJ whole genome shotgun (WGS) entry which is preliminary data.</text>
</comment>
<proteinExistence type="predicted"/>
<evidence type="ECO:0000259" key="2">
    <source>
        <dbReference type="Pfam" id="PF16012"/>
    </source>
</evidence>
<feature type="region of interest" description="Disordered" evidence="1">
    <location>
        <begin position="171"/>
        <end position="309"/>
    </location>
</feature>
<protein>
    <recommendedName>
        <fullName evidence="2">DUF4780 domain-containing protein</fullName>
    </recommendedName>
</protein>
<organism evidence="3 4">
    <name type="scientific">Ranatra chinensis</name>
    <dbReference type="NCBI Taxonomy" id="642074"/>
    <lineage>
        <taxon>Eukaryota</taxon>
        <taxon>Metazoa</taxon>
        <taxon>Ecdysozoa</taxon>
        <taxon>Arthropoda</taxon>
        <taxon>Hexapoda</taxon>
        <taxon>Insecta</taxon>
        <taxon>Pterygota</taxon>
        <taxon>Neoptera</taxon>
        <taxon>Paraneoptera</taxon>
        <taxon>Hemiptera</taxon>
        <taxon>Heteroptera</taxon>
        <taxon>Panheteroptera</taxon>
        <taxon>Nepomorpha</taxon>
        <taxon>Nepidae</taxon>
        <taxon>Ranatrinae</taxon>
        <taxon>Ranatra</taxon>
    </lineage>
</organism>
<feature type="compositionally biased region" description="Basic and acidic residues" evidence="1">
    <location>
        <begin position="182"/>
        <end position="198"/>
    </location>
</feature>
<dbReference type="Proteomes" id="UP001558652">
    <property type="component" value="Unassembled WGS sequence"/>
</dbReference>
<evidence type="ECO:0000313" key="4">
    <source>
        <dbReference type="Proteomes" id="UP001558652"/>
    </source>
</evidence>
<keyword evidence="4" id="KW-1185">Reference proteome</keyword>
<evidence type="ECO:0000313" key="3">
    <source>
        <dbReference type="EMBL" id="KAL1115150.1"/>
    </source>
</evidence>
<reference evidence="3 4" key="1">
    <citation type="submission" date="2024-07" db="EMBL/GenBank/DDBJ databases">
        <title>Chromosome-level genome assembly of the water stick insect Ranatra chinensis (Heteroptera: Nepidae).</title>
        <authorList>
            <person name="Liu X."/>
        </authorList>
    </citation>
    <scope>NUCLEOTIDE SEQUENCE [LARGE SCALE GENOMIC DNA]</scope>
    <source>
        <strain evidence="3">Cailab_2021Rc</strain>
        <tissue evidence="3">Muscle</tissue>
    </source>
</reference>
<dbReference type="EMBL" id="JBFDAA010000020">
    <property type="protein sequence ID" value="KAL1115150.1"/>
    <property type="molecule type" value="Genomic_DNA"/>
</dbReference>
<feature type="compositionally biased region" description="Low complexity" evidence="1">
    <location>
        <begin position="779"/>
        <end position="791"/>
    </location>
</feature>
<dbReference type="InterPro" id="IPR031961">
    <property type="entry name" value="DUF4780"/>
</dbReference>
<dbReference type="Pfam" id="PF16012">
    <property type="entry name" value="DUF4780"/>
    <property type="match status" value="1"/>
</dbReference>
<sequence>MRGKRKPTSFNNRTVHRFDFHAGRGRSRSTGEIRREGWISCHILRLQECQRSDVDPEARMTPRHDPYGEIHRRASRLDEYDERRRYSAYGEEPPEKRYRGREAPIGSLSSRSRDRRSPESRRYDSLSGRLDYERGDDRGRRVVRDDTYRVGGCSHARGSCEQFGCHGNTRGLESGSRHRQHSERADRNKSPEYLRGYRDMGSPGETGQWDYPTERRHRGVDPGHRGVDPGHRGYDEHLKWDGQLGKASRPSPATDYRNKLESASRYRNRTRSPPNEWSHTVTNPNVATGKTKSRPPNNVASNIDTDLRYLNPDPMFNEYGGGHQPQFGANPTGLVEDAPYGRQDYGYYGRQGGFSAQNGNLGNQGAFAGQGGQEGYDVEVVGRAGGSIVRDGARHADHGYHDNLNRRGHVCPQGGCDCGGNQGGGGHQGIFGRLGGFDDQGGYTAGRGGGEMGYGNRGGNYVDPGGYDYQGGFGRDGNFNNGDQGIFGRLGGFDHQRGCDGGGHFDDQGSGGRYANDEGIFGRLGGFGHERGGGVVEEGGFGDGQAPGSGNFGPQPGHDDRANIGSQGSFTCEGILGSNEGGLGDPRSAAEEQVQPTLSQPPELNLDPHKLKVFVLRENHPDFKFRYADYCSFKTALGERIAAIQRGSFFPRFQKSRMTKGVIEVCAADFESKQWLFGVIGQINPFNFGLELSEEPCLTRHKVFFYVREYPPPPMEDIFYCLEKQNPGIDTKLWSVSWSKEVPGVGIRFTVTIDQMSLETLEKLDWKLFMRASQLRVSPVKPKNPVVENPPEVAPPPRRTGRRRRNSGRRGAPNRPPMEDFYGNNPDIPWEVLSEVGPTDGEQQPPVGNSQLADGQVLPATG</sequence>
<evidence type="ECO:0000256" key="1">
    <source>
        <dbReference type="SAM" id="MobiDB-lite"/>
    </source>
</evidence>
<feature type="compositionally biased region" description="Basic and acidic residues" evidence="1">
    <location>
        <begin position="54"/>
        <end position="85"/>
    </location>
</feature>
<feature type="compositionally biased region" description="Basic residues" evidence="1">
    <location>
        <begin position="799"/>
        <end position="808"/>
    </location>
</feature>